<proteinExistence type="predicted"/>
<evidence type="ECO:0000256" key="1">
    <source>
        <dbReference type="SAM" id="Coils"/>
    </source>
</evidence>
<evidence type="ECO:0000256" key="2">
    <source>
        <dbReference type="SAM" id="MobiDB-lite"/>
    </source>
</evidence>
<keyword evidence="1" id="KW-0175">Coiled coil</keyword>
<feature type="compositionally biased region" description="Low complexity" evidence="2">
    <location>
        <begin position="49"/>
        <end position="68"/>
    </location>
</feature>
<name>A0A8J6E9P0_9EUKA</name>
<dbReference type="AlphaFoldDB" id="A0A8J6E9P0"/>
<keyword evidence="4" id="KW-1185">Reference proteome</keyword>
<accession>A0A8J6E9P0</accession>
<reference evidence="3" key="1">
    <citation type="submission" date="2021-05" db="EMBL/GenBank/DDBJ databases">
        <title>A free-living protist that lacks canonical eukaryotic 1 DNA replication and segregation systems.</title>
        <authorList>
            <person name="Salas-Leiva D.E."/>
            <person name="Tromer E.C."/>
            <person name="Curtis B.A."/>
            <person name="Jerlstrom-Hultqvist J."/>
            <person name="Kolisko M."/>
            <person name="Yi Z."/>
            <person name="Salas-Leiva J.S."/>
            <person name="Gallot-Lavallee L."/>
            <person name="Kops G.J.P.L."/>
            <person name="Archibald J.M."/>
            <person name="Simpson A.G.B."/>
            <person name="Roger A.J."/>
        </authorList>
    </citation>
    <scope>NUCLEOTIDE SEQUENCE</scope>
    <source>
        <strain evidence="3">BICM</strain>
    </source>
</reference>
<gene>
    <name evidence="3" type="ORF">J8273_4909</name>
</gene>
<organism evidence="3 4">
    <name type="scientific">Carpediemonas membranifera</name>
    <dbReference type="NCBI Taxonomy" id="201153"/>
    <lineage>
        <taxon>Eukaryota</taxon>
        <taxon>Metamonada</taxon>
        <taxon>Carpediemonas-like organisms</taxon>
        <taxon>Carpediemonas</taxon>
    </lineage>
</organism>
<feature type="coiled-coil region" evidence="1">
    <location>
        <begin position="166"/>
        <end position="193"/>
    </location>
</feature>
<feature type="region of interest" description="Disordered" evidence="2">
    <location>
        <begin position="43"/>
        <end position="76"/>
    </location>
</feature>
<protein>
    <submittedName>
        <fullName evidence="3">Uncharacterized protein</fullName>
    </submittedName>
</protein>
<dbReference type="Proteomes" id="UP000717585">
    <property type="component" value="Unassembled WGS sequence"/>
</dbReference>
<evidence type="ECO:0000313" key="4">
    <source>
        <dbReference type="Proteomes" id="UP000717585"/>
    </source>
</evidence>
<feature type="region of interest" description="Disordered" evidence="2">
    <location>
        <begin position="216"/>
        <end position="249"/>
    </location>
</feature>
<comment type="caution">
    <text evidence="3">The sequence shown here is derived from an EMBL/GenBank/DDBJ whole genome shotgun (WGS) entry which is preliminary data.</text>
</comment>
<evidence type="ECO:0000313" key="3">
    <source>
        <dbReference type="EMBL" id="KAG9393610.1"/>
    </source>
</evidence>
<sequence>MASTMLFKHGPLRRRTLSTDDLKMNACPNDAANALTPSLSSLASRTKSARPASAQRARSVGQRTTTYTTERRTSRSRAPFATAQLLADWQQKSRSQQETGTLSLVHVTRTTLLERRSTTMRDIFRPLPLHGSSTLEPQQAMAVDNLGETNTTAVDLSQPPTETVYLQQARSAKDRLAAELAELRRRERALSQRPHAPIIASASMLSAFYDNEQPTHLISPRNRGQLTAPQSTMTNSRRDTHAQSNCEVSVPKSRDRVSWKVDVDVVKGIRRVVRTGDELRVSFINGTACALFAAHLEMLKESLFV</sequence>
<dbReference type="EMBL" id="JAHDYR010000022">
    <property type="protein sequence ID" value="KAG9393610.1"/>
    <property type="molecule type" value="Genomic_DNA"/>
</dbReference>
<feature type="compositionally biased region" description="Polar residues" evidence="2">
    <location>
        <begin position="216"/>
        <end position="235"/>
    </location>
</feature>